<dbReference type="AlphaFoldDB" id="A0A1C3EMX8"/>
<dbReference type="Proteomes" id="UP000094828">
    <property type="component" value="Unassembled WGS sequence"/>
</dbReference>
<evidence type="ECO:0000256" key="1">
    <source>
        <dbReference type="ARBA" id="ARBA00010643"/>
    </source>
</evidence>
<dbReference type="GO" id="GO:0003954">
    <property type="term" value="F:NADH dehydrogenase activity"/>
    <property type="evidence" value="ECO:0007669"/>
    <property type="project" value="TreeGrafter"/>
</dbReference>
<dbReference type="InterPro" id="IPR002023">
    <property type="entry name" value="NuoE-like"/>
</dbReference>
<proteinExistence type="inferred from homology"/>
<reference evidence="8 9" key="1">
    <citation type="submission" date="2016-05" db="EMBL/GenBank/DDBJ databases">
        <title>Genomic and physiological characterization of Planctopirus sp. isolated from fresh water lake.</title>
        <authorList>
            <person name="Subhash Y."/>
            <person name="Ramana C."/>
        </authorList>
    </citation>
    <scope>NUCLEOTIDE SEQUENCE [LARGE SCALE GENOMIC DNA]</scope>
    <source>
        <strain evidence="8 9">JC280</strain>
    </source>
</reference>
<accession>A0A1C3EMX8</accession>
<dbReference type="CDD" id="cd03064">
    <property type="entry name" value="TRX_Fd_NuoE"/>
    <property type="match status" value="1"/>
</dbReference>
<sequence>MTVLSDDLRARIVAEFPKYPNKRAVTLPALHLVHDELRHVSTGAIEEIAELLELHPSEVHDTMTFYQFFRTEENPLGKHRVWVCRSISCGLRGGEELLAHMCEKLHVTPGGTTEDGKITLEFAECLGVCDGAPCVLVNEDCVHNVTHEMADKLISELKA</sequence>
<dbReference type="PANTHER" id="PTHR10371:SF3">
    <property type="entry name" value="NADH DEHYDROGENASE [UBIQUINONE] FLAVOPROTEIN 2, MITOCHONDRIAL"/>
    <property type="match status" value="1"/>
</dbReference>
<evidence type="ECO:0000256" key="3">
    <source>
        <dbReference type="ARBA" id="ARBA00022723"/>
    </source>
</evidence>
<comment type="cofactor">
    <cofactor evidence="6">
        <name>[2Fe-2S] cluster</name>
        <dbReference type="ChEBI" id="CHEBI:190135"/>
    </cofactor>
</comment>
<feature type="binding site" evidence="7">
    <location>
        <position position="129"/>
    </location>
    <ligand>
        <name>[2Fe-2S] cluster</name>
        <dbReference type="ChEBI" id="CHEBI:190135"/>
    </ligand>
</feature>
<feature type="binding site" evidence="7">
    <location>
        <position position="89"/>
    </location>
    <ligand>
        <name>[2Fe-2S] cluster</name>
        <dbReference type="ChEBI" id="CHEBI:190135"/>
    </ligand>
</feature>
<protein>
    <submittedName>
        <fullName evidence="8">NADH dehydrogenase</fullName>
    </submittedName>
</protein>
<dbReference type="GO" id="GO:0051537">
    <property type="term" value="F:2 iron, 2 sulfur cluster binding"/>
    <property type="evidence" value="ECO:0007669"/>
    <property type="project" value="UniProtKB-KW"/>
</dbReference>
<keyword evidence="9" id="KW-1185">Reference proteome</keyword>
<gene>
    <name evidence="8" type="ORF">A6X21_02630</name>
</gene>
<dbReference type="SUPFAM" id="SSF52833">
    <property type="entry name" value="Thioredoxin-like"/>
    <property type="match status" value="1"/>
</dbReference>
<comment type="cofactor">
    <cofactor evidence="7">
        <name>[2Fe-2S] cluster</name>
        <dbReference type="ChEBI" id="CHEBI:190135"/>
    </cofactor>
    <text evidence="7">Binds 1 [2Fe-2S] cluster.</text>
</comment>
<keyword evidence="3 7" id="KW-0479">Metal-binding</keyword>
<evidence type="ECO:0000256" key="2">
    <source>
        <dbReference type="ARBA" id="ARBA00022714"/>
    </source>
</evidence>
<dbReference type="InterPro" id="IPR041921">
    <property type="entry name" value="NuoE_N"/>
</dbReference>
<dbReference type="OrthoDB" id="9807941at2"/>
<dbReference type="InterPro" id="IPR036249">
    <property type="entry name" value="Thioredoxin-like_sf"/>
</dbReference>
<dbReference type="GO" id="GO:0046872">
    <property type="term" value="F:metal ion binding"/>
    <property type="evidence" value="ECO:0007669"/>
    <property type="project" value="UniProtKB-KW"/>
</dbReference>
<dbReference type="Gene3D" id="3.40.30.10">
    <property type="entry name" value="Glutaredoxin"/>
    <property type="match status" value="1"/>
</dbReference>
<dbReference type="EMBL" id="LYDR01000039">
    <property type="protein sequence ID" value="ODA34597.1"/>
    <property type="molecule type" value="Genomic_DNA"/>
</dbReference>
<evidence type="ECO:0000256" key="4">
    <source>
        <dbReference type="ARBA" id="ARBA00023004"/>
    </source>
</evidence>
<evidence type="ECO:0000256" key="6">
    <source>
        <dbReference type="ARBA" id="ARBA00034078"/>
    </source>
</evidence>
<keyword evidence="2 7" id="KW-0001">2Fe-2S</keyword>
<dbReference type="RefSeq" id="WP_068846067.1">
    <property type="nucleotide sequence ID" value="NZ_LYDR01000039.1"/>
</dbReference>
<feature type="binding site" evidence="7">
    <location>
        <position position="125"/>
    </location>
    <ligand>
        <name>[2Fe-2S] cluster</name>
        <dbReference type="ChEBI" id="CHEBI:190135"/>
    </ligand>
</feature>
<comment type="caution">
    <text evidence="8">The sequence shown here is derived from an EMBL/GenBank/DDBJ whole genome shotgun (WGS) entry which is preliminary data.</text>
</comment>
<name>A0A1C3EMX8_9PLAN</name>
<evidence type="ECO:0000313" key="8">
    <source>
        <dbReference type="EMBL" id="ODA34597.1"/>
    </source>
</evidence>
<keyword evidence="5 7" id="KW-0411">Iron-sulfur</keyword>
<evidence type="ECO:0000256" key="7">
    <source>
        <dbReference type="PIRSR" id="PIRSR000216-1"/>
    </source>
</evidence>
<dbReference type="STRING" id="1841610.A6X21_02630"/>
<dbReference type="Gene3D" id="1.10.10.1590">
    <property type="entry name" value="NADH-quinone oxidoreductase subunit E"/>
    <property type="match status" value="1"/>
</dbReference>
<dbReference type="InterPro" id="IPR042128">
    <property type="entry name" value="NuoE_dom"/>
</dbReference>
<feature type="binding site" evidence="7">
    <location>
        <position position="84"/>
    </location>
    <ligand>
        <name>[2Fe-2S] cluster</name>
        <dbReference type="ChEBI" id="CHEBI:190135"/>
    </ligand>
</feature>
<organism evidence="8 9">
    <name type="scientific">Planctopirus hydrillae</name>
    <dbReference type="NCBI Taxonomy" id="1841610"/>
    <lineage>
        <taxon>Bacteria</taxon>
        <taxon>Pseudomonadati</taxon>
        <taxon>Planctomycetota</taxon>
        <taxon>Planctomycetia</taxon>
        <taxon>Planctomycetales</taxon>
        <taxon>Planctomycetaceae</taxon>
        <taxon>Planctopirus</taxon>
    </lineage>
</organism>
<comment type="similarity">
    <text evidence="1">Belongs to the complex I 24 kDa subunit family.</text>
</comment>
<evidence type="ECO:0000313" key="9">
    <source>
        <dbReference type="Proteomes" id="UP000094828"/>
    </source>
</evidence>
<keyword evidence="4 7" id="KW-0408">Iron</keyword>
<dbReference type="Pfam" id="PF01257">
    <property type="entry name" value="2Fe-2S_thioredx"/>
    <property type="match status" value="1"/>
</dbReference>
<evidence type="ECO:0000256" key="5">
    <source>
        <dbReference type="ARBA" id="ARBA00023014"/>
    </source>
</evidence>
<dbReference type="PANTHER" id="PTHR10371">
    <property type="entry name" value="NADH DEHYDROGENASE UBIQUINONE FLAVOPROTEIN 2, MITOCHONDRIAL"/>
    <property type="match status" value="1"/>
</dbReference>
<dbReference type="PIRSF" id="PIRSF000216">
    <property type="entry name" value="NADH_DH_24kDa"/>
    <property type="match status" value="1"/>
</dbReference>